<sequence>MIRKVSDFQLKTELGGGYRPEVVEPAIQKLPFELLGDRHFETLAYMLMKKEIASGKHTDFDDVALMQGVGERGRDCVLYSESEVRGLIQCKKLSTRLTRPALLREIVKFLIHACLDSSILPAPERFSYLVFAPGDFTGEAIDLLHSFPAQIDIEIGNGTVARYVHDALEEFESFRPLLANPPTERIRDLVKRIRIVGFNGLDLSDRVNTEPEVLSSFFTVRTIVSIEEADSVLRKALDDHGLKLLTDEHLRDIKDRISDIPPEQRVSMGFVDLYGFSIDFFKALDPSALKELVAAIFKVRTTLDGLLIAHIADEINKRIFREITIPLLRTMKVHPYSVQLAAPYLHTRLVAVTAAGVTTAALKSKLFPEIVKTPEQVISDLSQRLLATSARILAGDYSEVIFATESDRELKLTLFKHTHEGLKDVEAAETRLKIDIPILRPILDQLEKDIKATISPTRTVMIGDSSFFDDKAKLARVAQSLRDITPCSQKNQPSK</sequence>
<organism evidence="1 2">
    <name type="scientific">Caballeronia sordidicola</name>
    <name type="common">Burkholderia sordidicola</name>
    <dbReference type="NCBI Taxonomy" id="196367"/>
    <lineage>
        <taxon>Bacteria</taxon>
        <taxon>Pseudomonadati</taxon>
        <taxon>Pseudomonadota</taxon>
        <taxon>Betaproteobacteria</taxon>
        <taxon>Burkholderiales</taxon>
        <taxon>Burkholderiaceae</taxon>
        <taxon>Caballeronia</taxon>
    </lineage>
</organism>
<proteinExistence type="predicted"/>
<gene>
    <name evidence="1" type="ORF">PAMC26577_37255</name>
</gene>
<dbReference type="RefSeq" id="WP_086386721.1">
    <property type="nucleotide sequence ID" value="NZ_MSRG01000026.1"/>
</dbReference>
<comment type="caution">
    <text evidence="1">The sequence shown here is derived from an EMBL/GenBank/DDBJ whole genome shotgun (WGS) entry which is preliminary data.</text>
</comment>
<reference evidence="1 2" key="1">
    <citation type="submission" date="2017-03" db="EMBL/GenBank/DDBJ databases">
        <title>Genome analysis of strain PAMC 26577.</title>
        <authorList>
            <person name="Oh H.-M."/>
            <person name="Yang J.-A."/>
        </authorList>
    </citation>
    <scope>NUCLEOTIDE SEQUENCE [LARGE SCALE GENOMIC DNA]</scope>
    <source>
        <strain evidence="1 2">PAMC 26577</strain>
    </source>
</reference>
<dbReference type="EMBL" id="NBTZ01000158">
    <property type="protein sequence ID" value="OTP66992.1"/>
    <property type="molecule type" value="Genomic_DNA"/>
</dbReference>
<protein>
    <submittedName>
        <fullName evidence="1">ATPase</fullName>
    </submittedName>
</protein>
<name>A0A2C9XUU4_CABSO</name>
<evidence type="ECO:0000313" key="2">
    <source>
        <dbReference type="Proteomes" id="UP000195221"/>
    </source>
</evidence>
<dbReference type="AlphaFoldDB" id="A0A2C9XUU4"/>
<accession>A0A2C9XUU4</accession>
<dbReference type="Proteomes" id="UP000195221">
    <property type="component" value="Unassembled WGS sequence"/>
</dbReference>
<evidence type="ECO:0000313" key="1">
    <source>
        <dbReference type="EMBL" id="OTP66992.1"/>
    </source>
</evidence>